<dbReference type="KEGG" id="bcib:IM45_047"/>
<sequence length="30" mass="3429">MPIMVSQNLPAVNLLRNENIFVMTFSYANT</sequence>
<reference evidence="1 2" key="1">
    <citation type="journal article" date="2014" name="MBio">
        <title>Differential genome evolution between companion symbionts in an insect-bacterial symbiosis.</title>
        <authorList>
            <person name="Bennett G.M."/>
            <person name="McCutcheon J.P."/>
            <person name="MacDonald B.R."/>
            <person name="Romanovicz D."/>
            <person name="Moran N.A."/>
        </authorList>
    </citation>
    <scope>NUCLEOTIDE SEQUENCE [LARGE SCALE GENOMIC DNA]</scope>
    <source>
        <strain evidence="1 2">BGSS</strain>
    </source>
</reference>
<evidence type="ECO:0000313" key="1">
    <source>
        <dbReference type="EMBL" id="AIN46910.1"/>
    </source>
</evidence>
<dbReference type="Proteomes" id="UP000067325">
    <property type="component" value="Chromosome"/>
</dbReference>
<organism evidence="1 2">
    <name type="scientific">Candidatus Palibaumannia cicadellinicola</name>
    <dbReference type="NCBI Taxonomy" id="186490"/>
    <lineage>
        <taxon>Bacteria</taxon>
        <taxon>Pseudomonadati</taxon>
        <taxon>Pseudomonadota</taxon>
        <taxon>Gammaproteobacteria</taxon>
        <taxon>Candidatus Palibaumannia</taxon>
    </lineage>
</organism>
<proteinExistence type="predicted"/>
<evidence type="ECO:0000313" key="2">
    <source>
        <dbReference type="Proteomes" id="UP000067325"/>
    </source>
</evidence>
<name>A0A088MX39_9GAMM</name>
<protein>
    <submittedName>
        <fullName evidence="1">Uncharacterized protein</fullName>
    </submittedName>
</protein>
<accession>A0A088MX39</accession>
<dbReference type="EMBL" id="CP008985">
    <property type="protein sequence ID" value="AIN46910.1"/>
    <property type="molecule type" value="Genomic_DNA"/>
</dbReference>
<dbReference type="AlphaFoldDB" id="A0A088MX39"/>
<gene>
    <name evidence="1" type="ORF">IM45_047</name>
</gene>